<sequence length="145" mass="14932">MERAPQAASIALSMAFAGGAPLRPRVSGHFSTQALLSVYGGCWSPGENTGTLRMESGEQRRPPVPAPGTRGAQGLLLGTRDRPLPGLTRHAGTSGTGSPLSTPDAGQQEGLAGAAWGTRFENTVGMPCGGRCRPCPASHLRGTQR</sequence>
<accession>S7PQF3</accession>
<evidence type="ECO:0000256" key="1">
    <source>
        <dbReference type="SAM" id="MobiDB-lite"/>
    </source>
</evidence>
<dbReference type="EMBL" id="KE163054">
    <property type="protein sequence ID" value="EPQ10692.1"/>
    <property type="molecule type" value="Genomic_DNA"/>
</dbReference>
<dbReference type="AlphaFoldDB" id="S7PQF3"/>
<keyword evidence="3" id="KW-1185">Reference proteome</keyword>
<feature type="region of interest" description="Disordered" evidence="1">
    <location>
        <begin position="47"/>
        <end position="117"/>
    </location>
</feature>
<proteinExistence type="predicted"/>
<gene>
    <name evidence="2" type="ORF">D623_10011782</name>
</gene>
<protein>
    <submittedName>
        <fullName evidence="2">Uncharacterized protein</fullName>
    </submittedName>
</protein>
<evidence type="ECO:0000313" key="3">
    <source>
        <dbReference type="Proteomes" id="UP000052978"/>
    </source>
</evidence>
<dbReference type="Proteomes" id="UP000052978">
    <property type="component" value="Unassembled WGS sequence"/>
</dbReference>
<reference evidence="2 3" key="1">
    <citation type="journal article" date="2013" name="Nat. Commun.">
        <title>Genome analysis reveals insights into physiology and longevity of the Brandt's bat Myotis brandtii.</title>
        <authorList>
            <person name="Seim I."/>
            <person name="Fang X."/>
            <person name="Xiong Z."/>
            <person name="Lobanov A.V."/>
            <person name="Huang Z."/>
            <person name="Ma S."/>
            <person name="Feng Y."/>
            <person name="Turanov A.A."/>
            <person name="Zhu Y."/>
            <person name="Lenz T.L."/>
            <person name="Gerashchenko M.V."/>
            <person name="Fan D."/>
            <person name="Hee Yim S."/>
            <person name="Yao X."/>
            <person name="Jordan D."/>
            <person name="Xiong Y."/>
            <person name="Ma Y."/>
            <person name="Lyapunov A.N."/>
            <person name="Chen G."/>
            <person name="Kulakova O.I."/>
            <person name="Sun Y."/>
            <person name="Lee S.G."/>
            <person name="Bronson R.T."/>
            <person name="Moskalev A.A."/>
            <person name="Sunyaev S.R."/>
            <person name="Zhang G."/>
            <person name="Krogh A."/>
            <person name="Wang J."/>
            <person name="Gladyshev V.N."/>
        </authorList>
    </citation>
    <scope>NUCLEOTIDE SEQUENCE [LARGE SCALE GENOMIC DNA]</scope>
</reference>
<name>S7PQF3_MYOBR</name>
<evidence type="ECO:0000313" key="2">
    <source>
        <dbReference type="EMBL" id="EPQ10692.1"/>
    </source>
</evidence>
<organism evidence="2 3">
    <name type="scientific">Myotis brandtii</name>
    <name type="common">Brandt's bat</name>
    <dbReference type="NCBI Taxonomy" id="109478"/>
    <lineage>
        <taxon>Eukaryota</taxon>
        <taxon>Metazoa</taxon>
        <taxon>Chordata</taxon>
        <taxon>Craniata</taxon>
        <taxon>Vertebrata</taxon>
        <taxon>Euteleostomi</taxon>
        <taxon>Mammalia</taxon>
        <taxon>Eutheria</taxon>
        <taxon>Laurasiatheria</taxon>
        <taxon>Chiroptera</taxon>
        <taxon>Yangochiroptera</taxon>
        <taxon>Vespertilionidae</taxon>
        <taxon>Myotis</taxon>
    </lineage>
</organism>
<feature type="compositionally biased region" description="Polar residues" evidence="1">
    <location>
        <begin position="91"/>
        <end position="105"/>
    </location>
</feature>